<keyword evidence="1" id="KW-0808">Transferase</keyword>
<proteinExistence type="predicted"/>
<comment type="caution">
    <text evidence="4">The sequence shown here is derived from an EMBL/GenBank/DDBJ whole genome shotgun (WGS) entry which is preliminary data.</text>
</comment>
<dbReference type="InterPro" id="IPR050267">
    <property type="entry name" value="Anti-sigma-factor_SerPK"/>
</dbReference>
<dbReference type="AlphaFoldDB" id="A0A124HAK4"/>
<accession>A0A124HAK4</accession>
<dbReference type="CDD" id="cd16936">
    <property type="entry name" value="HATPase_RsbW-like"/>
    <property type="match status" value="1"/>
</dbReference>
<protein>
    <recommendedName>
        <fullName evidence="3">Histidine kinase/HSP90-like ATPase domain-containing protein</fullName>
    </recommendedName>
</protein>
<evidence type="ECO:0000313" key="4">
    <source>
        <dbReference type="EMBL" id="KUM88402.1"/>
    </source>
</evidence>
<dbReference type="EMBL" id="LMWM01000010">
    <property type="protein sequence ID" value="KUM88402.1"/>
    <property type="molecule type" value="Genomic_DNA"/>
</dbReference>
<reference evidence="4 5" key="1">
    <citation type="submission" date="2015-10" db="EMBL/GenBank/DDBJ databases">
        <title>Draft genome sequence of Streptomyces pseudovenezuelae DSM 40212, type strain for the species Streptomyces pseudovenezuelae.</title>
        <authorList>
            <person name="Ruckert C."/>
            <person name="Winkler A."/>
            <person name="Kalinowski J."/>
            <person name="Kampfer P."/>
            <person name="Glaeser S."/>
        </authorList>
    </citation>
    <scope>NUCLEOTIDE SEQUENCE [LARGE SCALE GENOMIC DNA]</scope>
    <source>
        <strain evidence="4 5">DSM 40212</strain>
    </source>
</reference>
<dbReference type="SUPFAM" id="SSF55874">
    <property type="entry name" value="ATPase domain of HSP90 chaperone/DNA topoisomerase II/histidine kinase"/>
    <property type="match status" value="1"/>
</dbReference>
<dbReference type="GO" id="GO:0004674">
    <property type="term" value="F:protein serine/threonine kinase activity"/>
    <property type="evidence" value="ECO:0007669"/>
    <property type="project" value="UniProtKB-KW"/>
</dbReference>
<dbReference type="PANTHER" id="PTHR35526">
    <property type="entry name" value="ANTI-SIGMA-F FACTOR RSBW-RELATED"/>
    <property type="match status" value="1"/>
</dbReference>
<gene>
    <name evidence="4" type="ORF">AQI94_12225</name>
</gene>
<keyword evidence="1" id="KW-0418">Kinase</keyword>
<evidence type="ECO:0000256" key="2">
    <source>
        <dbReference type="SAM" id="MobiDB-lite"/>
    </source>
</evidence>
<feature type="region of interest" description="Disordered" evidence="2">
    <location>
        <begin position="143"/>
        <end position="207"/>
    </location>
</feature>
<dbReference type="Proteomes" id="UP000053039">
    <property type="component" value="Unassembled WGS sequence"/>
</dbReference>
<dbReference type="PANTHER" id="PTHR35526:SF3">
    <property type="entry name" value="ANTI-SIGMA-F FACTOR RSBW"/>
    <property type="match status" value="1"/>
</dbReference>
<evidence type="ECO:0000256" key="1">
    <source>
        <dbReference type="ARBA" id="ARBA00022527"/>
    </source>
</evidence>
<name>A0A124HAK4_9ACTN</name>
<dbReference type="Gene3D" id="3.30.565.10">
    <property type="entry name" value="Histidine kinase-like ATPase, C-terminal domain"/>
    <property type="match status" value="1"/>
</dbReference>
<dbReference type="RefSeq" id="WP_051832145.1">
    <property type="nucleotide sequence ID" value="NZ_JBIBHV010000003.1"/>
</dbReference>
<evidence type="ECO:0000313" key="5">
    <source>
        <dbReference type="Proteomes" id="UP000053039"/>
    </source>
</evidence>
<keyword evidence="1" id="KW-0723">Serine/threonine-protein kinase</keyword>
<sequence>MVIPLMKQAADEVGRDDHAKLRYAAAWGPSRPHAAEARRDVRAVLAHAPHGDRPTVPASRLMDAELVVSELITNALRHAPGPCALTLRLTGTELTISLYDTSPDAPVVQPPDRRRIGGHGLYLVHSVSDRVVVTPRGSGKEITAHLRLATSDDTGRADSAGRNGGESLRPGPHGVIRGPVDPQGRRSTRSGGDSSVTAERSSVGPPP</sequence>
<feature type="domain" description="Histidine kinase/HSP90-like ATPase" evidence="3">
    <location>
        <begin position="37"/>
        <end position="143"/>
    </location>
</feature>
<organism evidence="4 5">
    <name type="scientific">Streptomyces pseudovenezuelae</name>
    <dbReference type="NCBI Taxonomy" id="67350"/>
    <lineage>
        <taxon>Bacteria</taxon>
        <taxon>Bacillati</taxon>
        <taxon>Actinomycetota</taxon>
        <taxon>Actinomycetes</taxon>
        <taxon>Kitasatosporales</taxon>
        <taxon>Streptomycetaceae</taxon>
        <taxon>Streptomyces</taxon>
        <taxon>Streptomyces aurantiacus group</taxon>
    </lineage>
</organism>
<dbReference type="InterPro" id="IPR036890">
    <property type="entry name" value="HATPase_C_sf"/>
</dbReference>
<dbReference type="Pfam" id="PF13581">
    <property type="entry name" value="HATPase_c_2"/>
    <property type="match status" value="1"/>
</dbReference>
<dbReference type="InterPro" id="IPR003594">
    <property type="entry name" value="HATPase_dom"/>
</dbReference>
<evidence type="ECO:0000259" key="3">
    <source>
        <dbReference type="Pfam" id="PF13581"/>
    </source>
</evidence>